<protein>
    <submittedName>
        <fullName evidence="2">PilN domain-containing protein</fullName>
    </submittedName>
</protein>
<evidence type="ECO:0000313" key="2">
    <source>
        <dbReference type="EMBL" id="AXY68164.1"/>
    </source>
</evidence>
<reference evidence="3" key="1">
    <citation type="submission" date="2018-09" db="EMBL/GenBank/DDBJ databases">
        <title>Complete genome sequence of thermophilic cyanobacteria strain Thermosynechococcus elongatus PKUAC-SCTE542.</title>
        <authorList>
            <person name="Liang Y."/>
            <person name="Tang J."/>
            <person name="Daroch M."/>
        </authorList>
    </citation>
    <scope>NUCLEOTIDE SEQUENCE [LARGE SCALE GENOMIC DNA]</scope>
    <source>
        <strain evidence="3">E542</strain>
    </source>
</reference>
<proteinExistence type="predicted"/>
<dbReference type="RefSeq" id="WP_181494677.1">
    <property type="nucleotide sequence ID" value="NZ_CP032152.1"/>
</dbReference>
<dbReference type="InterPro" id="IPR052534">
    <property type="entry name" value="Extracell_DNA_Util/SecSys_Comp"/>
</dbReference>
<dbReference type="EMBL" id="CP032152">
    <property type="protein sequence ID" value="AXY68164.1"/>
    <property type="molecule type" value="Genomic_DNA"/>
</dbReference>
<gene>
    <name evidence="2" type="ORF">D3A95_08860</name>
</gene>
<keyword evidence="1" id="KW-0472">Membrane</keyword>
<accession>A0A3B7MFI4</accession>
<keyword evidence="1" id="KW-1133">Transmembrane helix</keyword>
<dbReference type="Pfam" id="PF05137">
    <property type="entry name" value="PilN"/>
    <property type="match status" value="1"/>
</dbReference>
<name>A0A3B7MFI4_9CYAN</name>
<keyword evidence="3" id="KW-1185">Reference proteome</keyword>
<dbReference type="InterPro" id="IPR007813">
    <property type="entry name" value="PilN"/>
</dbReference>
<dbReference type="PANTHER" id="PTHR40278:SF1">
    <property type="entry name" value="DNA UTILIZATION PROTEIN HOFN"/>
    <property type="match status" value="1"/>
</dbReference>
<evidence type="ECO:0000256" key="1">
    <source>
        <dbReference type="SAM" id="Phobius"/>
    </source>
</evidence>
<dbReference type="KEGG" id="tsq:D3A95_08860"/>
<feature type="transmembrane region" description="Helical" evidence="1">
    <location>
        <begin position="33"/>
        <end position="58"/>
    </location>
</feature>
<dbReference type="Proteomes" id="UP000261812">
    <property type="component" value="Chromosome"/>
</dbReference>
<dbReference type="AlphaFoldDB" id="A0A3B7MFI4"/>
<dbReference type="PANTHER" id="PTHR40278">
    <property type="entry name" value="DNA UTILIZATION PROTEIN HOFN"/>
    <property type="match status" value="1"/>
</dbReference>
<keyword evidence="1" id="KW-0812">Transmembrane</keyword>
<sequence length="233" mass="25150">MYSIEINLLKERPEVGGMAGSTTPVQGMSNVPIIIGGVAALFFVGLALLGSIGANLWLQQLAAKQKTIQDRLAAISPDLQRMDEIKKEQEQISAETKALATVFNQVKPWAAVMRNMAIQTPAGVQIRRITQGGQTGQELTIEGTAVSFDAVSDFLLLLQNRSPFFDGKATQLVKAERTNQQGEEETTARVSFNIKTAIASVPASELLEELAANGVEGLVARIQFLKEKGVVQQ</sequence>
<organism evidence="2 3">
    <name type="scientific">Thermosynechococcus sichuanensis E542</name>
    <dbReference type="NCBI Taxonomy" id="2016101"/>
    <lineage>
        <taxon>Bacteria</taxon>
        <taxon>Bacillati</taxon>
        <taxon>Cyanobacteriota</taxon>
        <taxon>Cyanophyceae</taxon>
        <taxon>Acaryochloridales</taxon>
        <taxon>Thermosynechococcaceae</taxon>
        <taxon>Thermosynechococcus</taxon>
        <taxon>Thermosynechococcus sichuanensis</taxon>
    </lineage>
</organism>
<evidence type="ECO:0000313" key="3">
    <source>
        <dbReference type="Proteomes" id="UP000261812"/>
    </source>
</evidence>